<dbReference type="InParanoid" id="A2ESQ6"/>
<evidence type="ECO:0000313" key="2">
    <source>
        <dbReference type="Proteomes" id="UP000001542"/>
    </source>
</evidence>
<keyword evidence="2" id="KW-1185">Reference proteome</keyword>
<evidence type="ECO:0000313" key="1">
    <source>
        <dbReference type="EMBL" id="EAY04297.1"/>
    </source>
</evidence>
<dbReference type="VEuPathDB" id="TrichDB:TVAGG3_0826290"/>
<dbReference type="Proteomes" id="UP000001542">
    <property type="component" value="Unassembled WGS sequence"/>
</dbReference>
<dbReference type="EMBL" id="DS113479">
    <property type="protein sequence ID" value="EAY04297.1"/>
    <property type="molecule type" value="Genomic_DNA"/>
</dbReference>
<accession>A2ESQ6</accession>
<proteinExistence type="predicted"/>
<dbReference type="KEGG" id="tva:4762158"/>
<dbReference type="VEuPathDB" id="TrichDB:TVAG_250570"/>
<dbReference type="OrthoDB" id="10645503at2759"/>
<gene>
    <name evidence="1" type="ORF">TVAG_250570</name>
</gene>
<reference evidence="1" key="1">
    <citation type="submission" date="2006-10" db="EMBL/GenBank/DDBJ databases">
        <authorList>
            <person name="Amadeo P."/>
            <person name="Zhao Q."/>
            <person name="Wortman J."/>
            <person name="Fraser-Liggett C."/>
            <person name="Carlton J."/>
        </authorList>
    </citation>
    <scope>NUCLEOTIDE SEQUENCE</scope>
    <source>
        <strain evidence="1">G3</strain>
    </source>
</reference>
<sequence length="447" mass="51027">METTRQEILDELLLTENPILKDVLATPSFVQAVKTGNPKLTEYLLSDTIFPQILDIALTDKCDGLTKKMISNVLSFLTTYSKDTQERIRNNPLFLKFITEFPNTKYATMPNIATNYSKIVETTIRKTNGEFIKDLPDLANFLINGMYYFAYEELFLVLTTEFMIPFGVNLELIIEFAKTIHNEHGLGTAAIMKQMLKCKKDLYPFFDNPEVVSILLDEAIKPGNPLVSFETFQVIDKISNFSRNKLTREAIDSYYDKFAFNEHKDYVQAIAITVFKRFPDEYVNLLFEKSTLSTLSNAISKSLPFLDHEKLIDLNTKFNLVERILHTEICKTNPYIWTLAESLYGVSTLITPEFKQLHINSIDPHLKMRNCAYGGERPRDDSSDYVENESFEPFVSIDIAILSDSSSSDTSSDEENDIGGFENVKFFAKLAGMDELTESIETAQKVI</sequence>
<organism evidence="1 2">
    <name type="scientific">Trichomonas vaginalis (strain ATCC PRA-98 / G3)</name>
    <dbReference type="NCBI Taxonomy" id="412133"/>
    <lineage>
        <taxon>Eukaryota</taxon>
        <taxon>Metamonada</taxon>
        <taxon>Parabasalia</taxon>
        <taxon>Trichomonadida</taxon>
        <taxon>Trichomonadidae</taxon>
        <taxon>Trichomonas</taxon>
    </lineage>
</organism>
<dbReference type="RefSeq" id="XP_001316520.1">
    <property type="nucleotide sequence ID" value="XM_001316485.1"/>
</dbReference>
<reference evidence="1" key="2">
    <citation type="journal article" date="2007" name="Science">
        <title>Draft genome sequence of the sexually transmitted pathogen Trichomonas vaginalis.</title>
        <authorList>
            <person name="Carlton J.M."/>
            <person name="Hirt R.P."/>
            <person name="Silva J.C."/>
            <person name="Delcher A.L."/>
            <person name="Schatz M."/>
            <person name="Zhao Q."/>
            <person name="Wortman J.R."/>
            <person name="Bidwell S.L."/>
            <person name="Alsmark U.C.M."/>
            <person name="Besteiro S."/>
            <person name="Sicheritz-Ponten T."/>
            <person name="Noel C.J."/>
            <person name="Dacks J.B."/>
            <person name="Foster P.G."/>
            <person name="Simillion C."/>
            <person name="Van de Peer Y."/>
            <person name="Miranda-Saavedra D."/>
            <person name="Barton G.J."/>
            <person name="Westrop G.D."/>
            <person name="Mueller S."/>
            <person name="Dessi D."/>
            <person name="Fiori P.L."/>
            <person name="Ren Q."/>
            <person name="Paulsen I."/>
            <person name="Zhang H."/>
            <person name="Bastida-Corcuera F.D."/>
            <person name="Simoes-Barbosa A."/>
            <person name="Brown M.T."/>
            <person name="Hayes R.D."/>
            <person name="Mukherjee M."/>
            <person name="Okumura C.Y."/>
            <person name="Schneider R."/>
            <person name="Smith A.J."/>
            <person name="Vanacova S."/>
            <person name="Villalvazo M."/>
            <person name="Haas B.J."/>
            <person name="Pertea M."/>
            <person name="Feldblyum T.V."/>
            <person name="Utterback T.R."/>
            <person name="Shu C.L."/>
            <person name="Osoegawa K."/>
            <person name="de Jong P.J."/>
            <person name="Hrdy I."/>
            <person name="Horvathova L."/>
            <person name="Zubacova Z."/>
            <person name="Dolezal P."/>
            <person name="Malik S.B."/>
            <person name="Logsdon J.M. Jr."/>
            <person name="Henze K."/>
            <person name="Gupta A."/>
            <person name="Wang C.C."/>
            <person name="Dunne R.L."/>
            <person name="Upcroft J.A."/>
            <person name="Upcroft P."/>
            <person name="White O."/>
            <person name="Salzberg S.L."/>
            <person name="Tang P."/>
            <person name="Chiu C.-H."/>
            <person name="Lee Y.-S."/>
            <person name="Embley T.M."/>
            <person name="Coombs G.H."/>
            <person name="Mottram J.C."/>
            <person name="Tachezy J."/>
            <person name="Fraser-Liggett C.M."/>
            <person name="Johnson P.J."/>
        </authorList>
    </citation>
    <scope>NUCLEOTIDE SEQUENCE [LARGE SCALE GENOMIC DNA]</scope>
    <source>
        <strain evidence="1">G3</strain>
    </source>
</reference>
<protein>
    <submittedName>
        <fullName evidence="1">Uncharacterized protein</fullName>
    </submittedName>
</protein>
<dbReference type="AlphaFoldDB" id="A2ESQ6"/>
<name>A2ESQ6_TRIV3</name>